<dbReference type="CDD" id="cd08953">
    <property type="entry name" value="KR_2_SDR_x"/>
    <property type="match status" value="1"/>
</dbReference>
<dbReference type="Proteomes" id="UP000294927">
    <property type="component" value="Unassembled WGS sequence"/>
</dbReference>
<dbReference type="RefSeq" id="WP_133904488.1">
    <property type="nucleotide sequence ID" value="NZ_SOCP01000007.1"/>
</dbReference>
<dbReference type="InterPro" id="IPR013968">
    <property type="entry name" value="PKS_KR"/>
</dbReference>
<dbReference type="InterPro" id="IPR014043">
    <property type="entry name" value="Acyl_transferase_dom"/>
</dbReference>
<dbReference type="SUPFAM" id="SSF47336">
    <property type="entry name" value="ACP-like"/>
    <property type="match status" value="1"/>
</dbReference>
<evidence type="ECO:0000259" key="5">
    <source>
        <dbReference type="PROSITE" id="PS50075"/>
    </source>
</evidence>
<proteinExistence type="predicted"/>
<dbReference type="GO" id="GO:0006633">
    <property type="term" value="P:fatty acid biosynthetic process"/>
    <property type="evidence" value="ECO:0007669"/>
    <property type="project" value="TreeGrafter"/>
</dbReference>
<dbReference type="Pfam" id="PF00109">
    <property type="entry name" value="ketoacyl-synt"/>
    <property type="match status" value="1"/>
</dbReference>
<dbReference type="Gene3D" id="3.30.70.3290">
    <property type="match status" value="1"/>
</dbReference>
<dbReference type="InterPro" id="IPR029058">
    <property type="entry name" value="AB_hydrolase_fold"/>
</dbReference>
<dbReference type="GO" id="GO:0031177">
    <property type="term" value="F:phosphopantetheine binding"/>
    <property type="evidence" value="ECO:0007669"/>
    <property type="project" value="InterPro"/>
</dbReference>
<dbReference type="InterPro" id="IPR016039">
    <property type="entry name" value="Thiolase-like"/>
</dbReference>
<dbReference type="Gene3D" id="3.40.366.10">
    <property type="entry name" value="Malonyl-Coenzyme A Acyl Carrier Protein, domain 2"/>
    <property type="match status" value="1"/>
</dbReference>
<feature type="domain" description="Ketosynthase family 3 (KS3)" evidence="6">
    <location>
        <begin position="1"/>
        <end position="410"/>
    </location>
</feature>
<dbReference type="Pfam" id="PF08659">
    <property type="entry name" value="KR"/>
    <property type="match status" value="1"/>
</dbReference>
<dbReference type="InterPro" id="IPR050091">
    <property type="entry name" value="PKS_NRPS_Biosynth_Enz"/>
</dbReference>
<dbReference type="InterPro" id="IPR014031">
    <property type="entry name" value="Ketoacyl_synth_C"/>
</dbReference>
<dbReference type="InterPro" id="IPR057326">
    <property type="entry name" value="KR_dom"/>
</dbReference>
<dbReference type="SMART" id="SM00825">
    <property type="entry name" value="PKS_KS"/>
    <property type="match status" value="1"/>
</dbReference>
<protein>
    <submittedName>
        <fullName evidence="7">Acyl transferase domain-containing protein</fullName>
    </submittedName>
</protein>
<evidence type="ECO:0000256" key="4">
    <source>
        <dbReference type="SAM" id="MobiDB-lite"/>
    </source>
</evidence>
<dbReference type="GO" id="GO:0071770">
    <property type="term" value="P:DIM/DIP cell wall layer assembly"/>
    <property type="evidence" value="ECO:0007669"/>
    <property type="project" value="TreeGrafter"/>
</dbReference>
<dbReference type="PROSITE" id="PS52004">
    <property type="entry name" value="KS3_2"/>
    <property type="match status" value="1"/>
</dbReference>
<dbReference type="GO" id="GO:0005886">
    <property type="term" value="C:plasma membrane"/>
    <property type="evidence" value="ECO:0007669"/>
    <property type="project" value="TreeGrafter"/>
</dbReference>
<dbReference type="InterPro" id="IPR036736">
    <property type="entry name" value="ACP-like_sf"/>
</dbReference>
<dbReference type="PROSITE" id="PS00012">
    <property type="entry name" value="PHOSPHOPANTETHEINE"/>
    <property type="match status" value="1"/>
</dbReference>
<dbReference type="InterPro" id="IPR009081">
    <property type="entry name" value="PP-bd_ACP"/>
</dbReference>
<feature type="region of interest" description="Disordered" evidence="4">
    <location>
        <begin position="1453"/>
        <end position="1494"/>
    </location>
</feature>
<dbReference type="Gene3D" id="3.40.50.1820">
    <property type="entry name" value="alpha/beta hydrolase"/>
    <property type="match status" value="1"/>
</dbReference>
<dbReference type="CDD" id="cd00833">
    <property type="entry name" value="PKS"/>
    <property type="match status" value="1"/>
</dbReference>
<dbReference type="GO" id="GO:0004312">
    <property type="term" value="F:fatty acid synthase activity"/>
    <property type="evidence" value="ECO:0007669"/>
    <property type="project" value="TreeGrafter"/>
</dbReference>
<dbReference type="PROSITE" id="PS50075">
    <property type="entry name" value="CARRIER"/>
    <property type="match status" value="1"/>
</dbReference>
<dbReference type="PANTHER" id="PTHR43775:SF37">
    <property type="entry name" value="SI:DKEY-61P9.11"/>
    <property type="match status" value="1"/>
</dbReference>
<dbReference type="SMART" id="SM00827">
    <property type="entry name" value="PKS_AT"/>
    <property type="match status" value="1"/>
</dbReference>
<dbReference type="InterPro" id="IPR016035">
    <property type="entry name" value="Acyl_Trfase/lysoPLipase"/>
</dbReference>
<feature type="compositionally biased region" description="Basic and acidic residues" evidence="4">
    <location>
        <begin position="1465"/>
        <end position="1478"/>
    </location>
</feature>
<dbReference type="SMART" id="SM00822">
    <property type="entry name" value="PKS_KR"/>
    <property type="match status" value="1"/>
</dbReference>
<evidence type="ECO:0000256" key="1">
    <source>
        <dbReference type="ARBA" id="ARBA00022450"/>
    </source>
</evidence>
<keyword evidence="1" id="KW-0596">Phosphopantetheine</keyword>
<keyword evidence="8" id="KW-1185">Reference proteome</keyword>
<dbReference type="InterPro" id="IPR020841">
    <property type="entry name" value="PKS_Beta-ketoAc_synthase_dom"/>
</dbReference>
<dbReference type="Gene3D" id="3.40.47.10">
    <property type="match status" value="1"/>
</dbReference>
<dbReference type="GO" id="GO:0005737">
    <property type="term" value="C:cytoplasm"/>
    <property type="evidence" value="ECO:0007669"/>
    <property type="project" value="TreeGrafter"/>
</dbReference>
<dbReference type="SUPFAM" id="SSF51735">
    <property type="entry name" value="NAD(P)-binding Rossmann-fold domains"/>
    <property type="match status" value="2"/>
</dbReference>
<dbReference type="Pfam" id="PF16197">
    <property type="entry name" value="KAsynt_C_assoc"/>
    <property type="match status" value="1"/>
</dbReference>
<evidence type="ECO:0000313" key="8">
    <source>
        <dbReference type="Proteomes" id="UP000294927"/>
    </source>
</evidence>
<keyword evidence="2" id="KW-0597">Phosphoprotein</keyword>
<gene>
    <name evidence="7" type="ORF">CLV71_107139</name>
</gene>
<evidence type="ECO:0000259" key="6">
    <source>
        <dbReference type="PROSITE" id="PS52004"/>
    </source>
</evidence>
<dbReference type="SMART" id="SM00823">
    <property type="entry name" value="PKS_PP"/>
    <property type="match status" value="1"/>
</dbReference>
<accession>A0A4V3FT39</accession>
<name>A0A4V3FT39_9PSEU</name>
<comment type="caution">
    <text evidence="7">The sequence shown here is derived from an EMBL/GenBank/DDBJ whole genome shotgun (WGS) entry which is preliminary data.</text>
</comment>
<dbReference type="OrthoDB" id="3653264at2"/>
<evidence type="ECO:0000313" key="7">
    <source>
        <dbReference type="EMBL" id="TDV49791.1"/>
    </source>
</evidence>
<sequence length="1494" mass="155883">MSAVAVVGMACRFPGAPDLDTYWANLRDGVESIEPVRSAEGRVGAAPRFEGIEDFDAEFFGYTVREAETMDPQHRLFLETAWAALEHAGCDPTRHPAPIGVFGGAGTNHYLAHVRSHADLVAAIGRSQVLLGNELGFLATRVSYKLGLTGPSLSLRTACSTSLVALHLAVRSLRDGECGLALAGGVYLDADQRNGYEYLEGSFVSPDGHVRPFDADARGTVFGSGVGVVALKRLADALADGDTVHAVVRGSAVNNDGAVKVGFTAPSVTGQAAVITAALADACLDPADIDYVEAHGTGTALGDPIEVAALRQAFGGRGSCAIGSVKGNIGHLDAAAGMAGLIKTVLALRHELLPATLNFRRPNPALPLDDGTLRIQAETAPWPRVPGAPRRAGVSAFGFGGTNAHVVLEEAPGTPPVPDPGDRQLLVLSARSQEALETATDRLADHLDRHRPDLADVAHTLATGRTAFAHRRVLVTATGSATEAASALRSRGTGETGQLVHGHCAVDTAPVVFLFPGQGAQHVGMGRGLYDTEPVYRDAVDQCAQLLAPLLDADIRDVLYRPGHGIDDTRLTQPALFVTEYALVALLAEWGVAPSVMVGHSLGELVAATVAGVFTLPDALTVTAHRAALMREAPPGAMLGVATGPEQLELSGELSLAGHNSPRDCVVSGPVEHVTAFAERLRARGLTVRPLLAGHAFHHPSMGQAAEKLYEHVAARSPGEPTVPIVSTVTGEPLTGAQATDPAYWTGQITSPVRFHDAVLAAATPSAAFVEIGPGNTLTTLARRTLAAVRTTGTPTVVATLPHPDDPRADDATTARRAVGALWTAGAVVDWARHHGPHRRVVALPGHPLRRRRFWLDRRATPPAEAAGSAPSRRDDVREWFTVPSWRQAPLPRNDGPDTTAHWLVLARPTGPGADLAAGLRAAGARVSVVRPGSGWAADEDDYTVDPRRPAELDRLLDGLRDASGGGLPTHVVHAWTLDEPCAPTTGAWGELPPAEAAADADVLGFASLLLLARALNRHGDPVRRLWVVTNGLYRVTGPERTAPLKATLLGPARVLPREVPGLTCRVVDLDQPGPPVVARLLTELGAEPGPGAPDVAWRGAGRWTRHHEPHPLVPHEGPSPVRENGVYLVTGGTGGLGLALADHLTSAGARVVLVGRSPLPAEDGPVAGRDAGVAARLRARGDRVLSVTADVTDPDAVRGAVTAATDRWGAVHGAFHLAGVAGGGIIALKDLDTARTVLSPKVVGTLVLAEALAGQPLDFMVLFGSNGANVGSAGQVDYCAANCFLDAVAHAVTTTRVLTVDWGSWKGVGMAVTTALPEGVEQARRRDVATLGMSVSEGMLALDTVLARAAVPQVTVSPVPVDHLVAAAAPAAPDDAPRARALPGQDAVQVVRDVFGELLGVDDVGPDDGFFELGGNSLVAIQIVRAVNDRLAATLTVADLFEAGTAARLAPLAAPTPPAAGQPDQDRGGERRRDAVRMRRAMRAHRRTTKERT</sequence>
<dbReference type="InterPro" id="IPR032821">
    <property type="entry name" value="PKS_assoc"/>
</dbReference>
<dbReference type="InterPro" id="IPR020806">
    <property type="entry name" value="PKS_PP-bd"/>
</dbReference>
<dbReference type="Pfam" id="PF02801">
    <property type="entry name" value="Ketoacyl-synt_C"/>
    <property type="match status" value="1"/>
</dbReference>
<dbReference type="SUPFAM" id="SSF53901">
    <property type="entry name" value="Thiolase-like"/>
    <property type="match status" value="1"/>
</dbReference>
<dbReference type="PANTHER" id="PTHR43775">
    <property type="entry name" value="FATTY ACID SYNTHASE"/>
    <property type="match status" value="1"/>
</dbReference>
<dbReference type="InterPro" id="IPR014030">
    <property type="entry name" value="Ketoacyl_synth_N"/>
</dbReference>
<dbReference type="EMBL" id="SOCP01000007">
    <property type="protein sequence ID" value="TDV49791.1"/>
    <property type="molecule type" value="Genomic_DNA"/>
</dbReference>
<evidence type="ECO:0000256" key="2">
    <source>
        <dbReference type="ARBA" id="ARBA00022553"/>
    </source>
</evidence>
<keyword evidence="3 7" id="KW-0808">Transferase</keyword>
<dbReference type="InterPro" id="IPR016036">
    <property type="entry name" value="Malonyl_transacylase_ACP-bd"/>
</dbReference>
<organism evidence="7 8">
    <name type="scientific">Actinophytocola oryzae</name>
    <dbReference type="NCBI Taxonomy" id="502181"/>
    <lineage>
        <taxon>Bacteria</taxon>
        <taxon>Bacillati</taxon>
        <taxon>Actinomycetota</taxon>
        <taxon>Actinomycetes</taxon>
        <taxon>Pseudonocardiales</taxon>
        <taxon>Pseudonocardiaceae</taxon>
    </lineage>
</organism>
<dbReference type="SUPFAM" id="SSF52151">
    <property type="entry name" value="FabD/lysophospholipase-like"/>
    <property type="match status" value="1"/>
</dbReference>
<dbReference type="InterPro" id="IPR006162">
    <property type="entry name" value="Ppantetheine_attach_site"/>
</dbReference>
<dbReference type="InterPro" id="IPR001227">
    <property type="entry name" value="Ac_transferase_dom_sf"/>
</dbReference>
<dbReference type="Gene3D" id="3.40.50.720">
    <property type="entry name" value="NAD(P)-binding Rossmann-like Domain"/>
    <property type="match status" value="1"/>
</dbReference>
<reference evidence="7 8" key="1">
    <citation type="submission" date="2019-03" db="EMBL/GenBank/DDBJ databases">
        <title>Genomic Encyclopedia of Archaeal and Bacterial Type Strains, Phase II (KMG-II): from individual species to whole genera.</title>
        <authorList>
            <person name="Goeker M."/>
        </authorList>
    </citation>
    <scope>NUCLEOTIDE SEQUENCE [LARGE SCALE GENOMIC DNA]</scope>
    <source>
        <strain evidence="7 8">DSM 45499</strain>
    </source>
</reference>
<dbReference type="SUPFAM" id="SSF55048">
    <property type="entry name" value="Probable ACP-binding domain of malonyl-CoA ACP transacylase"/>
    <property type="match status" value="1"/>
</dbReference>
<dbReference type="InterPro" id="IPR036291">
    <property type="entry name" value="NAD(P)-bd_dom_sf"/>
</dbReference>
<dbReference type="Pfam" id="PF00550">
    <property type="entry name" value="PP-binding"/>
    <property type="match status" value="1"/>
</dbReference>
<feature type="compositionally biased region" description="Basic residues" evidence="4">
    <location>
        <begin position="1479"/>
        <end position="1494"/>
    </location>
</feature>
<dbReference type="Pfam" id="PF00698">
    <property type="entry name" value="Acyl_transf_1"/>
    <property type="match status" value="1"/>
</dbReference>
<evidence type="ECO:0000256" key="3">
    <source>
        <dbReference type="ARBA" id="ARBA00022679"/>
    </source>
</evidence>
<feature type="domain" description="Carrier" evidence="5">
    <location>
        <begin position="1383"/>
        <end position="1458"/>
    </location>
</feature>